<evidence type="ECO:0000313" key="3">
    <source>
        <dbReference type="Proteomes" id="UP001323617"/>
    </source>
</evidence>
<comment type="caution">
    <text evidence="2">The sequence shown here is derived from an EMBL/GenBank/DDBJ whole genome shotgun (WGS) entry which is preliminary data.</text>
</comment>
<sequence length="374" mass="42591">MTTPPLLHLIPNAWKAPPTSKQSSSPTMAAVYQDIYSEDELSMLLARQLNFNNPLPAQPKQVPEPVAVAAPQPVQAPKIVYISQHYNHSAAHLAKQKEQQQQQQETPARPSSEPPQSEHAAIERVLREYSVDSTNLSPAQFHLFKTVDDPQRMHLIELWRACPPPPQHPSDVDYNSTTSLDQEEALARMRWEQAQQDEMEAELQAQLEHEYQIQMEEQRQQQQRQRQQEMIISLDGTPLTPVQVGDGRWIQTTAEYGDMEPYMATGYQEELARREYEESARRALLLAEPYEKDMMSGPYSQFGPALVQPGDVIGTGTGGSSEAKRATDPVYKSVGVDWATIRRREEEYQMSMSEQYGRLMLARGVEDEEDEEML</sequence>
<dbReference type="Proteomes" id="UP001323617">
    <property type="component" value="Unassembled WGS sequence"/>
</dbReference>
<evidence type="ECO:0000256" key="1">
    <source>
        <dbReference type="SAM" id="MobiDB-lite"/>
    </source>
</evidence>
<proteinExistence type="predicted"/>
<accession>A0ABR0IME2</accession>
<dbReference type="GeneID" id="87962737"/>
<gene>
    <name evidence="2" type="ORF">QC764_106260</name>
</gene>
<name>A0ABR0IME2_9PEZI</name>
<organism evidence="2 3">
    <name type="scientific">Podospora pseudoanserina</name>
    <dbReference type="NCBI Taxonomy" id="2609844"/>
    <lineage>
        <taxon>Eukaryota</taxon>
        <taxon>Fungi</taxon>
        <taxon>Dikarya</taxon>
        <taxon>Ascomycota</taxon>
        <taxon>Pezizomycotina</taxon>
        <taxon>Sordariomycetes</taxon>
        <taxon>Sordariomycetidae</taxon>
        <taxon>Sordariales</taxon>
        <taxon>Podosporaceae</taxon>
        <taxon>Podospora</taxon>
    </lineage>
</organism>
<protein>
    <submittedName>
        <fullName evidence="2">Uncharacterized protein</fullName>
    </submittedName>
</protein>
<evidence type="ECO:0000313" key="2">
    <source>
        <dbReference type="EMBL" id="KAK4681307.1"/>
    </source>
</evidence>
<reference evidence="2 3" key="1">
    <citation type="journal article" date="2023" name="bioRxiv">
        <title>High-quality genome assemblies of four members of thePodospora anserinaspecies complex.</title>
        <authorList>
            <person name="Ament-Velasquez S.L."/>
            <person name="Vogan A.A."/>
            <person name="Wallerman O."/>
            <person name="Hartmann F."/>
            <person name="Gautier V."/>
            <person name="Silar P."/>
            <person name="Giraud T."/>
            <person name="Johannesson H."/>
        </authorList>
    </citation>
    <scope>NUCLEOTIDE SEQUENCE [LARGE SCALE GENOMIC DNA]</scope>
    <source>
        <strain evidence="2 3">CBS 124.78</strain>
    </source>
</reference>
<dbReference type="RefSeq" id="XP_062804777.1">
    <property type="nucleotide sequence ID" value="XM_062941872.1"/>
</dbReference>
<keyword evidence="3" id="KW-1185">Reference proteome</keyword>
<feature type="region of interest" description="Disordered" evidence="1">
    <location>
        <begin position="90"/>
        <end position="119"/>
    </location>
</feature>
<dbReference type="EMBL" id="JAFFHC010000001">
    <property type="protein sequence ID" value="KAK4681307.1"/>
    <property type="molecule type" value="Genomic_DNA"/>
</dbReference>